<protein>
    <submittedName>
        <fullName evidence="1">Phenylacetic acid degradation protein</fullName>
    </submittedName>
</protein>
<dbReference type="EMBL" id="PEDL01000004">
    <property type="protein sequence ID" value="PHV71251.1"/>
    <property type="molecule type" value="Genomic_DNA"/>
</dbReference>
<evidence type="ECO:0000313" key="1">
    <source>
        <dbReference type="EMBL" id="PHV71251.1"/>
    </source>
</evidence>
<evidence type="ECO:0000313" key="2">
    <source>
        <dbReference type="Proteomes" id="UP000224460"/>
    </source>
</evidence>
<gene>
    <name evidence="1" type="ORF">CS063_06050</name>
</gene>
<proteinExistence type="predicted"/>
<organism evidence="1 2">
    <name type="scientific">Sporanaerobium hydrogeniformans</name>
    <dbReference type="NCBI Taxonomy" id="3072179"/>
    <lineage>
        <taxon>Bacteria</taxon>
        <taxon>Bacillati</taxon>
        <taxon>Bacillota</taxon>
        <taxon>Clostridia</taxon>
        <taxon>Lachnospirales</taxon>
        <taxon>Lachnospiraceae</taxon>
        <taxon>Sporanaerobium</taxon>
    </lineage>
</organism>
<name>A0AC61DDH8_9FIRM</name>
<comment type="caution">
    <text evidence="1">The sequence shown here is derived from an EMBL/GenBank/DDBJ whole genome shotgun (WGS) entry which is preliminary data.</text>
</comment>
<reference evidence="1" key="1">
    <citation type="submission" date="2017-10" db="EMBL/GenBank/DDBJ databases">
        <title>Genome sequence of cellulolytic Lachnospiraceae bacterium XHS1971 isolated from hotspring sediment.</title>
        <authorList>
            <person name="Vasudevan G."/>
            <person name="Joshi A.J."/>
            <person name="Hivarkar S."/>
            <person name="Lanjekar V.B."/>
            <person name="Dhakephalkar P.K."/>
            <person name="Dagar S."/>
        </authorList>
    </citation>
    <scope>NUCLEOTIDE SEQUENCE</scope>
    <source>
        <strain evidence="1">XHS1971</strain>
    </source>
</reference>
<sequence>MDIERVREFFKDDKFATGVGIEIEWAEEGKACCSMQIQEKHYNAGGSVQGGAIFTLGDFAFAVAANIGGQLTVSLNNSISFISVAKGKKLIAEATRLSESKRIGVYEVIITDELGTNVAHMVVNGYKKDVTIRL</sequence>
<accession>A0AC61DDH8</accession>
<keyword evidence="2" id="KW-1185">Reference proteome</keyword>
<dbReference type="Proteomes" id="UP000224460">
    <property type="component" value="Unassembled WGS sequence"/>
</dbReference>